<sequence>MTSLRRTSLAALAAVLAGPGLLSLAAVSPATAATTTVDTEAELRSAVARANRADGQDVIRLGDSIDLRRQLVVSDDLVLDGNGHTLRATSRDRILDVRPGTTLRVEDVTLRGGRAPEGESGGAIRGTEATVRVVDARLVGNSAQGEGASGGAIMNDRGTLVVVDSRIRGNRAERAGGGIEANEGTTRVDDTLLKGNRTGAAPGNGGGLHLTGAGTVRVEDSRVIGNRASAEGGGLWNSATGEMTVTGTVLNRNVGSGAEATNGGGALFNDGGRMTVRGVSATGNKAPGAAGSGGGLLNDQGTVTVRDSVFTENTATRAGGAIETNLGTLTLVDVDLLRNRTGDAPGNGGGLHLTAEAQVTYDGGTVRGNDAAAQGGGLWNSATGTLTVTDVTIRGNTAPEGASVYNDGGTFTRDGEAVPSDNPDGGDDGGLIPGLPGIPGLPEVPGLPDLPLP</sequence>
<evidence type="ECO:0000313" key="3">
    <source>
        <dbReference type="EMBL" id="CAB4729148.1"/>
    </source>
</evidence>
<dbReference type="Pfam" id="PF13229">
    <property type="entry name" value="Beta_helix"/>
    <property type="match status" value="1"/>
</dbReference>
<feature type="compositionally biased region" description="Low complexity" evidence="1">
    <location>
        <begin position="433"/>
        <end position="447"/>
    </location>
</feature>
<protein>
    <submittedName>
        <fullName evidence="3">Unannotated protein</fullName>
    </submittedName>
</protein>
<feature type="domain" description="Right handed beta helix" evidence="2">
    <location>
        <begin position="151"/>
        <end position="309"/>
    </location>
</feature>
<dbReference type="PROSITE" id="PS51318">
    <property type="entry name" value="TAT"/>
    <property type="match status" value="1"/>
</dbReference>
<proteinExistence type="predicted"/>
<feature type="region of interest" description="Disordered" evidence="1">
    <location>
        <begin position="397"/>
        <end position="453"/>
    </location>
</feature>
<dbReference type="AlphaFoldDB" id="A0A6J6S376"/>
<dbReference type="InterPro" id="IPR006311">
    <property type="entry name" value="TAT_signal"/>
</dbReference>
<dbReference type="SUPFAM" id="SSF51126">
    <property type="entry name" value="Pectin lyase-like"/>
    <property type="match status" value="1"/>
</dbReference>
<evidence type="ECO:0000256" key="1">
    <source>
        <dbReference type="SAM" id="MobiDB-lite"/>
    </source>
</evidence>
<organism evidence="3">
    <name type="scientific">freshwater metagenome</name>
    <dbReference type="NCBI Taxonomy" id="449393"/>
    <lineage>
        <taxon>unclassified sequences</taxon>
        <taxon>metagenomes</taxon>
        <taxon>ecological metagenomes</taxon>
    </lineage>
</organism>
<dbReference type="PANTHER" id="PTHR11319">
    <property type="entry name" value="G PROTEIN-COUPLED RECEPTOR-RELATED"/>
    <property type="match status" value="1"/>
</dbReference>
<reference evidence="3" key="1">
    <citation type="submission" date="2020-05" db="EMBL/GenBank/DDBJ databases">
        <authorList>
            <person name="Chiriac C."/>
            <person name="Salcher M."/>
            <person name="Ghai R."/>
            <person name="Kavagutti S V."/>
        </authorList>
    </citation>
    <scope>NUCLEOTIDE SEQUENCE</scope>
</reference>
<name>A0A6J6S376_9ZZZZ</name>
<dbReference type="PANTHER" id="PTHR11319:SF35">
    <property type="entry name" value="OUTER MEMBRANE PROTEIN PMPC-RELATED"/>
    <property type="match status" value="1"/>
</dbReference>
<gene>
    <name evidence="3" type="ORF">UFOPK2761_00370</name>
</gene>
<dbReference type="InterPro" id="IPR011050">
    <property type="entry name" value="Pectin_lyase_fold/virulence"/>
</dbReference>
<dbReference type="InterPro" id="IPR039448">
    <property type="entry name" value="Beta_helix"/>
</dbReference>
<accession>A0A6J6S376</accession>
<evidence type="ECO:0000259" key="2">
    <source>
        <dbReference type="Pfam" id="PF13229"/>
    </source>
</evidence>
<dbReference type="EMBL" id="CAEZYQ010000002">
    <property type="protein sequence ID" value="CAB4729148.1"/>
    <property type="molecule type" value="Genomic_DNA"/>
</dbReference>